<name>A0A0A8ZZ71_ARUDO</name>
<proteinExistence type="predicted"/>
<dbReference type="AlphaFoldDB" id="A0A0A8ZZ71"/>
<dbReference type="EMBL" id="GBRH01257813">
    <property type="protein sequence ID" value="JAD40082.1"/>
    <property type="molecule type" value="Transcribed_RNA"/>
</dbReference>
<evidence type="ECO:0000313" key="1">
    <source>
        <dbReference type="EMBL" id="JAD40082.1"/>
    </source>
</evidence>
<protein>
    <submittedName>
        <fullName evidence="1">Uncharacterized protein</fullName>
    </submittedName>
</protein>
<accession>A0A0A8ZZ71</accession>
<organism evidence="1">
    <name type="scientific">Arundo donax</name>
    <name type="common">Giant reed</name>
    <name type="synonym">Donax arundinaceus</name>
    <dbReference type="NCBI Taxonomy" id="35708"/>
    <lineage>
        <taxon>Eukaryota</taxon>
        <taxon>Viridiplantae</taxon>
        <taxon>Streptophyta</taxon>
        <taxon>Embryophyta</taxon>
        <taxon>Tracheophyta</taxon>
        <taxon>Spermatophyta</taxon>
        <taxon>Magnoliopsida</taxon>
        <taxon>Liliopsida</taxon>
        <taxon>Poales</taxon>
        <taxon>Poaceae</taxon>
        <taxon>PACMAD clade</taxon>
        <taxon>Arundinoideae</taxon>
        <taxon>Arundineae</taxon>
        <taxon>Arundo</taxon>
    </lineage>
</organism>
<sequence length="21" mass="2484">MQKHLIWVQSITDGLITCRLQ</sequence>
<reference evidence="1" key="1">
    <citation type="submission" date="2014-09" db="EMBL/GenBank/DDBJ databases">
        <authorList>
            <person name="Magalhaes I.L.F."/>
            <person name="Oliveira U."/>
            <person name="Santos F.R."/>
            <person name="Vidigal T.H.D.A."/>
            <person name="Brescovit A.D."/>
            <person name="Santos A.J."/>
        </authorList>
    </citation>
    <scope>NUCLEOTIDE SEQUENCE</scope>
    <source>
        <tissue evidence="1">Shoot tissue taken approximately 20 cm above the soil surface</tissue>
    </source>
</reference>
<reference evidence="1" key="2">
    <citation type="journal article" date="2015" name="Data Brief">
        <title>Shoot transcriptome of the giant reed, Arundo donax.</title>
        <authorList>
            <person name="Barrero R.A."/>
            <person name="Guerrero F.D."/>
            <person name="Moolhuijzen P."/>
            <person name="Goolsby J.A."/>
            <person name="Tidwell J."/>
            <person name="Bellgard S.E."/>
            <person name="Bellgard M.I."/>
        </authorList>
    </citation>
    <scope>NUCLEOTIDE SEQUENCE</scope>
    <source>
        <tissue evidence="1">Shoot tissue taken approximately 20 cm above the soil surface</tissue>
    </source>
</reference>